<accession>A0A553I7E8</accession>
<dbReference type="STRING" id="2512241.A0A553I7E8"/>
<protein>
    <submittedName>
        <fullName evidence="2">Uncharacterized protein</fullName>
    </submittedName>
</protein>
<comment type="caution">
    <text evidence="2">The sequence shown here is derived from an EMBL/GenBank/DDBJ whole genome shotgun (WGS) entry which is preliminary data.</text>
</comment>
<feature type="compositionally biased region" description="Polar residues" evidence="1">
    <location>
        <begin position="163"/>
        <end position="178"/>
    </location>
</feature>
<proteinExistence type="predicted"/>
<dbReference type="OrthoDB" id="3363286at2759"/>
<sequence length="411" mass="45641">MKACTTLPWSSARIGQPRYRLLAYTQFNRRSSTERPQNYASPIVHDDTAAATHPSFDIDQENKTIATAVGLLPLSPVMDPSYWEATMRHQVPKQRKGKAQNSVERQFRKSPYAQALATPVRRCPASQTRLPSFFLQDFNFIAHPETGQPWWVPRSLAGEQPDDSQQVDTTTDELSTNAEEFHDEQSGSGIDGGEPDASEEDPSVGTPAAVQSEAAKPYGPSVFLLARQDLLSALSKEGVGFKNLTKRLLAGSSSRYNKLAGKAVWREDMDSFILNRMRHGIVENLLYLSRLCIEDSRYYIVKCHGWSDVQYKHKGSLLWFGDPPKASDAGESGAQPGPFATYDITNEGTSTSVAVHNMAMLLGTEVAANVREEAAVFADGSLFMLAGRRTTNLQLKLWKLQGYLFDYKKLP</sequence>
<feature type="compositionally biased region" description="Acidic residues" evidence="1">
    <location>
        <begin position="193"/>
        <end position="202"/>
    </location>
</feature>
<organism evidence="2 3">
    <name type="scientific">Xylaria flabelliformis</name>
    <dbReference type="NCBI Taxonomy" id="2512241"/>
    <lineage>
        <taxon>Eukaryota</taxon>
        <taxon>Fungi</taxon>
        <taxon>Dikarya</taxon>
        <taxon>Ascomycota</taxon>
        <taxon>Pezizomycotina</taxon>
        <taxon>Sordariomycetes</taxon>
        <taxon>Xylariomycetidae</taxon>
        <taxon>Xylariales</taxon>
        <taxon>Xylariaceae</taxon>
        <taxon>Xylaria</taxon>
    </lineage>
</organism>
<dbReference type="AlphaFoldDB" id="A0A553I7E8"/>
<dbReference type="Proteomes" id="UP000319160">
    <property type="component" value="Unassembled WGS sequence"/>
</dbReference>
<dbReference type="EMBL" id="VFLP01000012">
    <property type="protein sequence ID" value="TRX96118.1"/>
    <property type="molecule type" value="Genomic_DNA"/>
</dbReference>
<evidence type="ECO:0000313" key="3">
    <source>
        <dbReference type="Proteomes" id="UP000319160"/>
    </source>
</evidence>
<gene>
    <name evidence="2" type="ORF">FHL15_002842</name>
</gene>
<feature type="region of interest" description="Disordered" evidence="1">
    <location>
        <begin position="151"/>
        <end position="211"/>
    </location>
</feature>
<evidence type="ECO:0000256" key="1">
    <source>
        <dbReference type="SAM" id="MobiDB-lite"/>
    </source>
</evidence>
<reference evidence="3" key="1">
    <citation type="submission" date="2019-06" db="EMBL/GenBank/DDBJ databases">
        <title>Draft genome sequence of the griseofulvin-producing fungus Xylaria cubensis strain G536.</title>
        <authorList>
            <person name="Mead M.E."/>
            <person name="Raja H.A."/>
            <person name="Steenwyk J.L."/>
            <person name="Knowles S.L."/>
            <person name="Oberlies N.H."/>
            <person name="Rokas A."/>
        </authorList>
    </citation>
    <scope>NUCLEOTIDE SEQUENCE [LARGE SCALE GENOMIC DNA]</scope>
    <source>
        <strain evidence="3">G536</strain>
    </source>
</reference>
<name>A0A553I7E8_9PEZI</name>
<evidence type="ECO:0000313" key="2">
    <source>
        <dbReference type="EMBL" id="TRX96118.1"/>
    </source>
</evidence>
<keyword evidence="3" id="KW-1185">Reference proteome</keyword>